<comment type="caution">
    <text evidence="1">The sequence shown here is derived from an EMBL/GenBank/DDBJ whole genome shotgun (WGS) entry which is preliminary data.</text>
</comment>
<proteinExistence type="predicted"/>
<evidence type="ECO:0000313" key="2">
    <source>
        <dbReference type="Proteomes" id="UP000019678"/>
    </source>
</evidence>
<keyword evidence="2" id="KW-1185">Reference proteome</keyword>
<dbReference type="Proteomes" id="UP000019678">
    <property type="component" value="Unassembled WGS sequence"/>
</dbReference>
<reference evidence="1 2" key="1">
    <citation type="submission" date="2013-05" db="EMBL/GenBank/DDBJ databases">
        <title>Genome assembly of Chondromyces apiculatus DSM 436.</title>
        <authorList>
            <person name="Sharma G."/>
            <person name="Khatri I."/>
            <person name="Kaur C."/>
            <person name="Mayilraj S."/>
            <person name="Subramanian S."/>
        </authorList>
    </citation>
    <scope>NUCLEOTIDE SEQUENCE [LARGE SCALE GENOMIC DNA]</scope>
    <source>
        <strain evidence="1 2">DSM 436</strain>
    </source>
</reference>
<name>A0A017T6H5_9BACT</name>
<dbReference type="AlphaFoldDB" id="A0A017T6H5"/>
<protein>
    <submittedName>
        <fullName evidence="1">Uncharacterized protein</fullName>
    </submittedName>
</protein>
<gene>
    <name evidence="1" type="ORF">CAP_3860</name>
</gene>
<dbReference type="EMBL" id="ASRX01000029">
    <property type="protein sequence ID" value="EYF04834.1"/>
    <property type="molecule type" value="Genomic_DNA"/>
</dbReference>
<accession>A0A017T6H5</accession>
<organism evidence="1 2">
    <name type="scientific">Chondromyces apiculatus DSM 436</name>
    <dbReference type="NCBI Taxonomy" id="1192034"/>
    <lineage>
        <taxon>Bacteria</taxon>
        <taxon>Pseudomonadati</taxon>
        <taxon>Myxococcota</taxon>
        <taxon>Polyangia</taxon>
        <taxon>Polyangiales</taxon>
        <taxon>Polyangiaceae</taxon>
        <taxon>Chondromyces</taxon>
    </lineage>
</organism>
<sequence>MQVLPGSIQQKEHGETCFLQVHLLLVCGWKLVKVDLFTSSRAVELHYLEAGLRVSLRLQAGLYVALEHRRALLTEPAQDLPDLLLRLGALCT</sequence>
<evidence type="ECO:0000313" key="1">
    <source>
        <dbReference type="EMBL" id="EYF04834.1"/>
    </source>
</evidence>